<keyword evidence="2" id="KW-0732">Signal</keyword>
<keyword evidence="4" id="KW-1185">Reference proteome</keyword>
<reference evidence="3" key="2">
    <citation type="submission" date="2021-04" db="EMBL/GenBank/DDBJ databases">
        <authorList>
            <person name="Podell S."/>
        </authorList>
    </citation>
    <scope>NUCLEOTIDE SEQUENCE</scope>
    <source>
        <strain evidence="3">Hildebrandi</strain>
    </source>
</reference>
<gene>
    <name evidence="3" type="ORF">IV203_038044</name>
</gene>
<dbReference type="Proteomes" id="UP000693970">
    <property type="component" value="Unassembled WGS sequence"/>
</dbReference>
<protein>
    <submittedName>
        <fullName evidence="3">Uncharacterized protein</fullName>
    </submittedName>
</protein>
<accession>A0A9K3PZ51</accession>
<feature type="compositionally biased region" description="Basic and acidic residues" evidence="1">
    <location>
        <begin position="56"/>
        <end position="75"/>
    </location>
</feature>
<evidence type="ECO:0000256" key="2">
    <source>
        <dbReference type="SAM" id="SignalP"/>
    </source>
</evidence>
<organism evidence="3 4">
    <name type="scientific">Nitzschia inconspicua</name>
    <dbReference type="NCBI Taxonomy" id="303405"/>
    <lineage>
        <taxon>Eukaryota</taxon>
        <taxon>Sar</taxon>
        <taxon>Stramenopiles</taxon>
        <taxon>Ochrophyta</taxon>
        <taxon>Bacillariophyta</taxon>
        <taxon>Bacillariophyceae</taxon>
        <taxon>Bacillariophycidae</taxon>
        <taxon>Bacillariales</taxon>
        <taxon>Bacillariaceae</taxon>
        <taxon>Nitzschia</taxon>
    </lineage>
</organism>
<name>A0A9K3PZ51_9STRA</name>
<dbReference type="EMBL" id="JAGRRH010000009">
    <property type="protein sequence ID" value="KAG7364841.1"/>
    <property type="molecule type" value="Genomic_DNA"/>
</dbReference>
<dbReference type="AlphaFoldDB" id="A0A9K3PZ51"/>
<reference evidence="3" key="1">
    <citation type="journal article" date="2021" name="Sci. Rep.">
        <title>Diploid genomic architecture of Nitzschia inconspicua, an elite biomass production diatom.</title>
        <authorList>
            <person name="Oliver A."/>
            <person name="Podell S."/>
            <person name="Pinowska A."/>
            <person name="Traller J.C."/>
            <person name="Smith S.R."/>
            <person name="McClure R."/>
            <person name="Beliaev A."/>
            <person name="Bohutskyi P."/>
            <person name="Hill E.A."/>
            <person name="Rabines A."/>
            <person name="Zheng H."/>
            <person name="Allen L.Z."/>
            <person name="Kuo A."/>
            <person name="Grigoriev I.V."/>
            <person name="Allen A.E."/>
            <person name="Hazlebeck D."/>
            <person name="Allen E.E."/>
        </authorList>
    </citation>
    <scope>NUCLEOTIDE SEQUENCE</scope>
    <source>
        <strain evidence="3">Hildebrandi</strain>
    </source>
</reference>
<feature type="chain" id="PRO_5039924481" evidence="2">
    <location>
        <begin position="18"/>
        <end position="75"/>
    </location>
</feature>
<evidence type="ECO:0000313" key="3">
    <source>
        <dbReference type="EMBL" id="KAG7364841.1"/>
    </source>
</evidence>
<feature type="region of interest" description="Disordered" evidence="1">
    <location>
        <begin position="52"/>
        <end position="75"/>
    </location>
</feature>
<comment type="caution">
    <text evidence="3">The sequence shown here is derived from an EMBL/GenBank/DDBJ whole genome shotgun (WGS) entry which is preliminary data.</text>
</comment>
<proteinExistence type="predicted"/>
<sequence>MKFSFAAVLTFPGMVSAFAPAQTVGVWSSSSISAAKTFEEDLEMTREVISKFMESQGEKPVEPPAPKKEESTKEE</sequence>
<evidence type="ECO:0000313" key="4">
    <source>
        <dbReference type="Proteomes" id="UP000693970"/>
    </source>
</evidence>
<evidence type="ECO:0000256" key="1">
    <source>
        <dbReference type="SAM" id="MobiDB-lite"/>
    </source>
</evidence>
<feature type="signal peptide" evidence="2">
    <location>
        <begin position="1"/>
        <end position="17"/>
    </location>
</feature>
<dbReference type="OrthoDB" id="10529088at2759"/>